<evidence type="ECO:0000313" key="1">
    <source>
        <dbReference type="EMBL" id="EAS65179.1"/>
    </source>
</evidence>
<dbReference type="HOGENOM" id="CLU_3203267_0_0_6"/>
<dbReference type="EMBL" id="AAOJ01000002">
    <property type="protein sequence ID" value="EAS65179.1"/>
    <property type="molecule type" value="Genomic_DNA"/>
</dbReference>
<organism evidence="1 2">
    <name type="scientific">Photobacterium angustum (strain S14 / CCUG 15956)</name>
    <name type="common">Vibrio sp. (strain S14 / CCUG 15956)</name>
    <dbReference type="NCBI Taxonomy" id="314292"/>
    <lineage>
        <taxon>Bacteria</taxon>
        <taxon>Pseudomonadati</taxon>
        <taxon>Pseudomonadota</taxon>
        <taxon>Gammaproteobacteria</taxon>
        <taxon>Vibrionales</taxon>
        <taxon>Vibrionaceae</taxon>
        <taxon>Photobacterium</taxon>
    </lineage>
</organism>
<dbReference type="AlphaFoldDB" id="Q1ZRZ8"/>
<proteinExistence type="predicted"/>
<gene>
    <name evidence="1" type="ORF">VAS14_05648</name>
</gene>
<reference evidence="1 2" key="1">
    <citation type="journal article" date="2009" name="Proc. Natl. Acad. Sci. U.S.A.">
        <title>The genomic basis of trophic strategy in marine bacteria.</title>
        <authorList>
            <person name="Lauro F.M."/>
            <person name="McDougald D."/>
            <person name="Thomas T."/>
            <person name="Williams T.J."/>
            <person name="Egan S."/>
            <person name="Rice S."/>
            <person name="DeMaere M.Z."/>
            <person name="Ting L."/>
            <person name="Ertan H."/>
            <person name="Johnson J."/>
            <person name="Ferriera S."/>
            <person name="Lapidus A."/>
            <person name="Anderson I."/>
            <person name="Kyrpides N."/>
            <person name="Munk A.C."/>
            <person name="Detter C."/>
            <person name="Han C.S."/>
            <person name="Brown M.V."/>
            <person name="Robb F.T."/>
            <person name="Kjelleberg S."/>
            <person name="Cavicchioli R."/>
        </authorList>
    </citation>
    <scope>NUCLEOTIDE SEQUENCE [LARGE SCALE GENOMIC DNA]</scope>
    <source>
        <strain evidence="1 2">S14</strain>
    </source>
</reference>
<dbReference type="Proteomes" id="UP000001603">
    <property type="component" value="Unassembled WGS sequence"/>
</dbReference>
<sequence length="45" mass="5277">MAQERSLRKVELVIQMPLLNSPYWFGGFRHDIIASSKHQGLLVYF</sequence>
<evidence type="ECO:0000313" key="2">
    <source>
        <dbReference type="Proteomes" id="UP000001603"/>
    </source>
</evidence>
<comment type="caution">
    <text evidence="1">The sequence shown here is derived from an EMBL/GenBank/DDBJ whole genome shotgun (WGS) entry which is preliminary data.</text>
</comment>
<accession>Q1ZRZ8</accession>
<name>Q1ZRZ8_PHOAS</name>
<protein>
    <submittedName>
        <fullName evidence="1">Uncharacterized protein</fullName>
    </submittedName>
</protein>